<evidence type="ECO:0000259" key="7">
    <source>
        <dbReference type="PROSITE" id="PS50305"/>
    </source>
</evidence>
<keyword evidence="2" id="KW-0808">Transferase</keyword>
<comment type="caution">
    <text evidence="8">The sequence shown here is derived from an EMBL/GenBank/DDBJ whole genome shotgun (WGS) entry which is preliminary data.</text>
</comment>
<dbReference type="PROSITE" id="PS50305">
    <property type="entry name" value="SIRTUIN"/>
    <property type="match status" value="1"/>
</dbReference>
<dbReference type="GO" id="GO:0005634">
    <property type="term" value="C:nucleus"/>
    <property type="evidence" value="ECO:0007669"/>
    <property type="project" value="TreeGrafter"/>
</dbReference>
<comment type="cofactor">
    <cofactor evidence="1">
        <name>Zn(2+)</name>
        <dbReference type="ChEBI" id="CHEBI:29105"/>
    </cofactor>
</comment>
<dbReference type="SUPFAM" id="SSF52467">
    <property type="entry name" value="DHS-like NAD/FAD-binding domain"/>
    <property type="match status" value="1"/>
</dbReference>
<organism evidence="8 9">
    <name type="scientific">Carpediemonas membranifera</name>
    <dbReference type="NCBI Taxonomy" id="201153"/>
    <lineage>
        <taxon>Eukaryota</taxon>
        <taxon>Metamonada</taxon>
        <taxon>Carpediemonas-like organisms</taxon>
        <taxon>Carpediemonas</taxon>
    </lineage>
</organism>
<gene>
    <name evidence="8" type="ORF">J8273_1515</name>
</gene>
<dbReference type="GO" id="GO:0017136">
    <property type="term" value="F:histone deacetylase activity, NAD-dependent"/>
    <property type="evidence" value="ECO:0007669"/>
    <property type="project" value="TreeGrafter"/>
</dbReference>
<dbReference type="InterPro" id="IPR026590">
    <property type="entry name" value="Ssirtuin_cat_dom"/>
</dbReference>
<keyword evidence="4 6" id="KW-0862">Zinc</keyword>
<dbReference type="InterPro" id="IPR003000">
    <property type="entry name" value="Sirtuin"/>
</dbReference>
<feature type="binding site" evidence="6">
    <location>
        <position position="275"/>
    </location>
    <ligand>
        <name>Zn(2+)</name>
        <dbReference type="ChEBI" id="CHEBI:29105"/>
    </ligand>
</feature>
<keyword evidence="5" id="KW-0520">NAD</keyword>
<dbReference type="PANTHER" id="PTHR11085">
    <property type="entry name" value="NAD-DEPENDENT PROTEIN DEACYLASE SIRTUIN-5, MITOCHONDRIAL-RELATED"/>
    <property type="match status" value="1"/>
</dbReference>
<evidence type="ECO:0000256" key="4">
    <source>
        <dbReference type="ARBA" id="ARBA00022833"/>
    </source>
</evidence>
<dbReference type="GO" id="GO:0046872">
    <property type="term" value="F:metal ion binding"/>
    <property type="evidence" value="ECO:0007669"/>
    <property type="project" value="UniProtKB-KW"/>
</dbReference>
<sequence>MIINTDSSWIDDTCMVPIVRDDLSESESEDMYVVDTEPDSEEENPNDRHVLGTINTDKMAKELLALRLSGVNPLEVITALGLNLHNENIAPSVAWSLLEGLIDELKEARLPRKQLPQFSSVNKGVEIIAKARRILVLTGAGISVSCGIPDFRSKDGLYSKVRARFPELDDPTLMFDLAYFKKNPKVFYSFAREIWDVQGHEPSVSHMFISQLEARGQLLRNYTQNIDGIEAQAGISKCITCHGRFDTTTCQRCHDQTLSGERLQEFIHEGVVGTCAHCGGVLKPDLVFFGEPLPDDFDTHIDADCEQVDLVIVMGSSLKVKPVAGLCGRIPRHVPQILINREVVGYPHQFDLYLLGECDDITHYLLSRLGWLSEESSYDGRMPFSPVGPGKYVWTG</sequence>
<evidence type="ECO:0000256" key="2">
    <source>
        <dbReference type="ARBA" id="ARBA00022679"/>
    </source>
</evidence>
<dbReference type="Pfam" id="PF02146">
    <property type="entry name" value="SIR2"/>
    <property type="match status" value="1"/>
</dbReference>
<keyword evidence="3 6" id="KW-0479">Metal-binding</keyword>
<evidence type="ECO:0000256" key="5">
    <source>
        <dbReference type="ARBA" id="ARBA00023027"/>
    </source>
</evidence>
<dbReference type="GO" id="GO:0070403">
    <property type="term" value="F:NAD+ binding"/>
    <property type="evidence" value="ECO:0007669"/>
    <property type="project" value="InterPro"/>
</dbReference>
<dbReference type="OrthoDB" id="424302at2759"/>
<dbReference type="EMBL" id="JAHDYR010000005">
    <property type="protein sequence ID" value="KAG9396517.1"/>
    <property type="molecule type" value="Genomic_DNA"/>
</dbReference>
<feature type="binding site" evidence="6">
    <location>
        <position position="250"/>
    </location>
    <ligand>
        <name>Zn(2+)</name>
        <dbReference type="ChEBI" id="CHEBI:29105"/>
    </ligand>
</feature>
<feature type="binding site" evidence="6">
    <location>
        <position position="278"/>
    </location>
    <ligand>
        <name>Zn(2+)</name>
        <dbReference type="ChEBI" id="CHEBI:29105"/>
    </ligand>
</feature>
<dbReference type="InterPro" id="IPR026591">
    <property type="entry name" value="Sirtuin_cat_small_dom_sf"/>
</dbReference>
<name>A0A8J6E5Z8_9EUKA</name>
<dbReference type="Gene3D" id="3.30.1600.10">
    <property type="entry name" value="SIR2/SIRT2 'Small Domain"/>
    <property type="match status" value="1"/>
</dbReference>
<accession>A0A8J6E5Z8</accession>
<dbReference type="InterPro" id="IPR050134">
    <property type="entry name" value="NAD-dep_sirtuin_deacylases"/>
</dbReference>
<evidence type="ECO:0000256" key="1">
    <source>
        <dbReference type="ARBA" id="ARBA00001947"/>
    </source>
</evidence>
<evidence type="ECO:0000256" key="3">
    <source>
        <dbReference type="ARBA" id="ARBA00022723"/>
    </source>
</evidence>
<evidence type="ECO:0000313" key="8">
    <source>
        <dbReference type="EMBL" id="KAG9396517.1"/>
    </source>
</evidence>
<evidence type="ECO:0000256" key="6">
    <source>
        <dbReference type="PROSITE-ProRule" id="PRU00236"/>
    </source>
</evidence>
<dbReference type="Gene3D" id="3.40.50.1220">
    <property type="entry name" value="TPP-binding domain"/>
    <property type="match status" value="1"/>
</dbReference>
<dbReference type="InterPro" id="IPR029035">
    <property type="entry name" value="DHS-like_NAD/FAD-binding_dom"/>
</dbReference>
<reference evidence="8" key="1">
    <citation type="submission" date="2021-05" db="EMBL/GenBank/DDBJ databases">
        <title>A free-living protist that lacks canonical eukaryotic 1 DNA replication and segregation systems.</title>
        <authorList>
            <person name="Salas-Leiva D.E."/>
            <person name="Tromer E.C."/>
            <person name="Curtis B.A."/>
            <person name="Jerlstrom-Hultqvist J."/>
            <person name="Kolisko M."/>
            <person name="Yi Z."/>
            <person name="Salas-Leiva J.S."/>
            <person name="Gallot-Lavallee L."/>
            <person name="Kops G.J.P.L."/>
            <person name="Archibald J.M."/>
            <person name="Simpson A.G.B."/>
            <person name="Roger A.J."/>
        </authorList>
    </citation>
    <scope>NUCLEOTIDE SEQUENCE</scope>
    <source>
        <strain evidence="8">BICM</strain>
    </source>
</reference>
<dbReference type="AlphaFoldDB" id="A0A8J6E5Z8"/>
<keyword evidence="9" id="KW-1185">Reference proteome</keyword>
<feature type="active site" description="Proton acceptor" evidence="6">
    <location>
        <position position="242"/>
    </location>
</feature>
<proteinExistence type="predicted"/>
<dbReference type="Proteomes" id="UP000717585">
    <property type="component" value="Unassembled WGS sequence"/>
</dbReference>
<evidence type="ECO:0000313" key="9">
    <source>
        <dbReference type="Proteomes" id="UP000717585"/>
    </source>
</evidence>
<feature type="binding site" evidence="6">
    <location>
        <position position="253"/>
    </location>
    <ligand>
        <name>Zn(2+)</name>
        <dbReference type="ChEBI" id="CHEBI:29105"/>
    </ligand>
</feature>
<protein>
    <submittedName>
        <fullName evidence="8">SIR-2</fullName>
    </submittedName>
</protein>
<dbReference type="PANTHER" id="PTHR11085:SF9">
    <property type="entry name" value="NAD-DEPENDENT PROTEIN DEACETYLASE SIRTUIN-1"/>
    <property type="match status" value="1"/>
</dbReference>
<feature type="domain" description="Deacetylase sirtuin-type" evidence="7">
    <location>
        <begin position="108"/>
        <end position="372"/>
    </location>
</feature>